<feature type="domain" description="Acyl-CoA dehydrogenase/oxidase C-terminal" evidence="13">
    <location>
        <begin position="274"/>
        <end position="420"/>
    </location>
</feature>
<evidence type="ECO:0000259" key="15">
    <source>
        <dbReference type="Pfam" id="PF02771"/>
    </source>
</evidence>
<comment type="subcellular location">
    <subcellularLocation>
        <location evidence="2">Mitochondrion</location>
    </subcellularLocation>
</comment>
<evidence type="ECO:0000313" key="17">
    <source>
        <dbReference type="Proteomes" id="UP000736335"/>
    </source>
</evidence>
<dbReference type="InterPro" id="IPR006091">
    <property type="entry name" value="Acyl-CoA_Oxase/DH_mid-dom"/>
</dbReference>
<dbReference type="AlphaFoldDB" id="A0A9P6L395"/>
<feature type="domain" description="Acyl-CoA oxidase/dehydrogenase middle" evidence="14">
    <location>
        <begin position="167"/>
        <end position="261"/>
    </location>
</feature>
<accession>A0A9P6L395</accession>
<protein>
    <submittedName>
        <fullName evidence="16">Acyl-CoA dehydrogenase NM domain-like protein</fullName>
    </submittedName>
</protein>
<evidence type="ECO:0000256" key="4">
    <source>
        <dbReference type="ARBA" id="ARBA00022630"/>
    </source>
</evidence>
<dbReference type="SUPFAM" id="SSF47203">
    <property type="entry name" value="Acyl-CoA dehydrogenase C-terminal domain-like"/>
    <property type="match status" value="1"/>
</dbReference>
<keyword evidence="5 11" id="KW-0274">FAD</keyword>
<feature type="binding site" evidence="10">
    <location>
        <begin position="407"/>
        <end position="408"/>
    </location>
    <ligand>
        <name>substrate</name>
    </ligand>
</feature>
<evidence type="ECO:0000256" key="6">
    <source>
        <dbReference type="ARBA" id="ARBA00022946"/>
    </source>
</evidence>
<keyword evidence="6" id="KW-0809">Transit peptide</keyword>
<evidence type="ECO:0000313" key="16">
    <source>
        <dbReference type="EMBL" id="KAF9780412.1"/>
    </source>
</evidence>
<keyword evidence="8" id="KW-0496">Mitochondrion</keyword>
<dbReference type="GO" id="GO:0050660">
    <property type="term" value="F:flavin adenine dinucleotide binding"/>
    <property type="evidence" value="ECO:0007669"/>
    <property type="project" value="InterPro"/>
</dbReference>
<dbReference type="GO" id="GO:0005739">
    <property type="term" value="C:mitochondrion"/>
    <property type="evidence" value="ECO:0007669"/>
    <property type="project" value="UniProtKB-SubCell"/>
</dbReference>
<dbReference type="PROSITE" id="PS00072">
    <property type="entry name" value="ACYL_COA_DH_1"/>
    <property type="match status" value="1"/>
</dbReference>
<dbReference type="InterPro" id="IPR046373">
    <property type="entry name" value="Acyl-CoA_Oxase/DH_mid-dom_sf"/>
</dbReference>
<keyword evidence="17" id="KW-1185">Reference proteome</keyword>
<dbReference type="PROSITE" id="PS00073">
    <property type="entry name" value="ACYL_COA_DH_2"/>
    <property type="match status" value="1"/>
</dbReference>
<dbReference type="SUPFAM" id="SSF56645">
    <property type="entry name" value="Acyl-CoA dehydrogenase NM domain-like"/>
    <property type="match status" value="1"/>
</dbReference>
<feature type="binding site" evidence="11">
    <location>
        <begin position="380"/>
        <end position="384"/>
    </location>
    <ligand>
        <name>FAD</name>
        <dbReference type="ChEBI" id="CHEBI:57692"/>
    </ligand>
</feature>
<feature type="active site" description="Proton acceptor" evidence="9">
    <location>
        <position position="286"/>
    </location>
</feature>
<evidence type="ECO:0000259" key="13">
    <source>
        <dbReference type="Pfam" id="PF00441"/>
    </source>
</evidence>
<proteinExistence type="inferred from homology"/>
<evidence type="ECO:0000256" key="10">
    <source>
        <dbReference type="PIRSR" id="PIRSR634183-2"/>
    </source>
</evidence>
<evidence type="ECO:0000256" key="12">
    <source>
        <dbReference type="RuleBase" id="RU362125"/>
    </source>
</evidence>
<dbReference type="InterPro" id="IPR009100">
    <property type="entry name" value="AcylCoA_DH/oxidase_NM_dom_sf"/>
</dbReference>
<feature type="binding site" evidence="10">
    <location>
        <position position="176"/>
    </location>
    <ligand>
        <name>substrate</name>
    </ligand>
</feature>
<evidence type="ECO:0000256" key="2">
    <source>
        <dbReference type="ARBA" id="ARBA00004173"/>
    </source>
</evidence>
<dbReference type="Gene3D" id="2.40.110.10">
    <property type="entry name" value="Butyryl-CoA Dehydrogenase, subunit A, domain 2"/>
    <property type="match status" value="1"/>
</dbReference>
<dbReference type="Gene3D" id="1.20.140.10">
    <property type="entry name" value="Butyryl-CoA Dehydrogenase, subunit A, domain 3"/>
    <property type="match status" value="1"/>
</dbReference>
<organism evidence="16 17">
    <name type="scientific">Thelephora terrestris</name>
    <dbReference type="NCBI Taxonomy" id="56493"/>
    <lineage>
        <taxon>Eukaryota</taxon>
        <taxon>Fungi</taxon>
        <taxon>Dikarya</taxon>
        <taxon>Basidiomycota</taxon>
        <taxon>Agaricomycotina</taxon>
        <taxon>Agaricomycetes</taxon>
        <taxon>Thelephorales</taxon>
        <taxon>Thelephoraceae</taxon>
        <taxon>Thelephora</taxon>
    </lineage>
</organism>
<dbReference type="OrthoDB" id="9988775at2759"/>
<evidence type="ECO:0000256" key="3">
    <source>
        <dbReference type="ARBA" id="ARBA00009347"/>
    </source>
</evidence>
<dbReference type="Proteomes" id="UP000736335">
    <property type="component" value="Unassembled WGS sequence"/>
</dbReference>
<dbReference type="InterPro" id="IPR013786">
    <property type="entry name" value="AcylCoA_DH/ox_N"/>
</dbReference>
<sequence length="427" mass="46702">MLRMASRLALTTARNPLRSPVTRRTAGASVAILNQRRLTSHYNVSLAGLTEEQAEFREAVHQFAEKEIAHRADAIDRTNTFPMSLWEKFGEMGLLGITVSPEYGGLGQGYFQHTLVMEELSRASGSVALSYGAHSNLCVNQIHRWGTAEQKTKYLPDLISGKKIGSLAMSEAGSGSDVVSMTLKADRVKGGWKLNGNKFWITNGPVASTLVVYAKSSPEKGPKGITAFIIENGFEGFSTHQKLDKFGMRGSDTCELVFEDCLVPDRNVLGSVDEGVSVLMSGLDLERLVLSGGPLGIMQAAFDYALDYIHERHQFGQPIGTFQLMQGKIADMYTKLTASRSLVYAVARACDNGHVSRRDCAGAILYSTEKAVEVASEAMQCLGGNGYINDYPTGRLLRDARLYTVGAGTQEIRRMLIGREFNNDYKS</sequence>
<feature type="binding site" evidence="11">
    <location>
        <begin position="409"/>
        <end position="411"/>
    </location>
    <ligand>
        <name>FAD</name>
        <dbReference type="ChEBI" id="CHEBI:57692"/>
    </ligand>
</feature>
<dbReference type="InterPro" id="IPR006089">
    <property type="entry name" value="Acyl-CoA_DH_CS"/>
</dbReference>
<feature type="binding site" evidence="11">
    <location>
        <position position="312"/>
    </location>
    <ligand>
        <name>FAD</name>
        <dbReference type="ChEBI" id="CHEBI:57692"/>
    </ligand>
</feature>
<feature type="binding site" evidence="11">
    <location>
        <begin position="167"/>
        <end position="176"/>
    </location>
    <ligand>
        <name>FAD</name>
        <dbReference type="ChEBI" id="CHEBI:57692"/>
    </ligand>
</feature>
<evidence type="ECO:0000256" key="11">
    <source>
        <dbReference type="PIRSR" id="PIRSR634183-3"/>
    </source>
</evidence>
<dbReference type="FunFam" id="2.40.110.10:FF:000004">
    <property type="entry name" value="Isovaleryl-CoA dehydrogenase, mitochondrial"/>
    <property type="match status" value="1"/>
</dbReference>
<reference evidence="16" key="2">
    <citation type="submission" date="2020-11" db="EMBL/GenBank/DDBJ databases">
        <authorList>
            <consortium name="DOE Joint Genome Institute"/>
            <person name="Kuo A."/>
            <person name="Miyauchi S."/>
            <person name="Kiss E."/>
            <person name="Drula E."/>
            <person name="Kohler A."/>
            <person name="Sanchez-Garcia M."/>
            <person name="Andreopoulos B."/>
            <person name="Barry K.W."/>
            <person name="Bonito G."/>
            <person name="Buee M."/>
            <person name="Carver A."/>
            <person name="Chen C."/>
            <person name="Cichocki N."/>
            <person name="Clum A."/>
            <person name="Culley D."/>
            <person name="Crous P.W."/>
            <person name="Fauchery L."/>
            <person name="Girlanda M."/>
            <person name="Hayes R."/>
            <person name="Keri Z."/>
            <person name="Labutti K."/>
            <person name="Lipzen A."/>
            <person name="Lombard V."/>
            <person name="Magnuson J."/>
            <person name="Maillard F."/>
            <person name="Morin E."/>
            <person name="Murat C."/>
            <person name="Nolan M."/>
            <person name="Ohm R."/>
            <person name="Pangilinan J."/>
            <person name="Pereira M."/>
            <person name="Perotto S."/>
            <person name="Peter M."/>
            <person name="Riley R."/>
            <person name="Sitrit Y."/>
            <person name="Stielow B."/>
            <person name="Szollosi G."/>
            <person name="Zifcakova L."/>
            <person name="Stursova M."/>
            <person name="Spatafora J.W."/>
            <person name="Tedersoo L."/>
            <person name="Vaario L.-M."/>
            <person name="Yamada A."/>
            <person name="Yan M."/>
            <person name="Wang P."/>
            <person name="Xu J."/>
            <person name="Bruns T."/>
            <person name="Baldrian P."/>
            <person name="Vilgalys R."/>
            <person name="Henrissat B."/>
            <person name="Grigoriev I.V."/>
            <person name="Hibbett D."/>
            <person name="Nagy L.G."/>
            <person name="Martin F.M."/>
        </authorList>
    </citation>
    <scope>NUCLEOTIDE SEQUENCE</scope>
    <source>
        <strain evidence="16">UH-Tt-Lm1</strain>
    </source>
</reference>
<comment type="similarity">
    <text evidence="3 12">Belongs to the acyl-CoA dehydrogenase family.</text>
</comment>
<feature type="domain" description="Acyl-CoA dehydrogenase/oxidase N-terminal" evidence="15">
    <location>
        <begin position="50"/>
        <end position="162"/>
    </location>
</feature>
<gene>
    <name evidence="16" type="ORF">BJ322DRAFT_291726</name>
</gene>
<dbReference type="Pfam" id="PF02771">
    <property type="entry name" value="Acyl-CoA_dh_N"/>
    <property type="match status" value="1"/>
</dbReference>
<comment type="cofactor">
    <cofactor evidence="1 11 12">
        <name>FAD</name>
        <dbReference type="ChEBI" id="CHEBI:57692"/>
    </cofactor>
</comment>
<feature type="binding site" evidence="11">
    <location>
        <position position="323"/>
    </location>
    <ligand>
        <name>FAD</name>
        <dbReference type="ChEBI" id="CHEBI:57692"/>
    </ligand>
</feature>
<dbReference type="InterPro" id="IPR009075">
    <property type="entry name" value="AcylCo_DH/oxidase_C"/>
</dbReference>
<feature type="binding site" evidence="11">
    <location>
        <begin position="200"/>
        <end position="202"/>
    </location>
    <ligand>
        <name>FAD</name>
        <dbReference type="ChEBI" id="CHEBI:57692"/>
    </ligand>
</feature>
<keyword evidence="4 12" id="KW-0285">Flavoprotein</keyword>
<comment type="caution">
    <text evidence="16">The sequence shown here is derived from an EMBL/GenBank/DDBJ whole genome shotgun (WGS) entry which is preliminary data.</text>
</comment>
<evidence type="ECO:0000256" key="1">
    <source>
        <dbReference type="ARBA" id="ARBA00001974"/>
    </source>
</evidence>
<name>A0A9P6L395_9AGAM</name>
<dbReference type="GO" id="GO:0008470">
    <property type="term" value="F:3-methylbutanoyl-CoA dehydrogenase activity"/>
    <property type="evidence" value="ECO:0007669"/>
    <property type="project" value="TreeGrafter"/>
</dbReference>
<dbReference type="PANTHER" id="PTHR43884:SF18">
    <property type="entry name" value="ISOVALERYL-COENZYME A DEHYDROGENASE"/>
    <property type="match status" value="1"/>
</dbReference>
<dbReference type="InterPro" id="IPR036250">
    <property type="entry name" value="AcylCo_DH-like_C"/>
</dbReference>
<dbReference type="InterPro" id="IPR037069">
    <property type="entry name" value="AcylCoA_DH/ox_N_sf"/>
</dbReference>
<dbReference type="FunFam" id="1.20.140.10:FF:000003">
    <property type="entry name" value="isovaleryl-CoA dehydrogenase, mitochondrial"/>
    <property type="match status" value="1"/>
</dbReference>
<evidence type="ECO:0000256" key="9">
    <source>
        <dbReference type="PIRSR" id="PIRSR634183-1"/>
    </source>
</evidence>
<evidence type="ECO:0000256" key="8">
    <source>
        <dbReference type="ARBA" id="ARBA00023128"/>
    </source>
</evidence>
<evidence type="ECO:0000256" key="7">
    <source>
        <dbReference type="ARBA" id="ARBA00023002"/>
    </source>
</evidence>
<dbReference type="PANTHER" id="PTHR43884">
    <property type="entry name" value="ACYL-COA DEHYDROGENASE"/>
    <property type="match status" value="1"/>
</dbReference>
<dbReference type="Pfam" id="PF02770">
    <property type="entry name" value="Acyl-CoA_dh_M"/>
    <property type="match status" value="1"/>
</dbReference>
<dbReference type="PIRSF" id="PIRSF016578">
    <property type="entry name" value="HsaA"/>
    <property type="match status" value="1"/>
</dbReference>
<feature type="binding site" evidence="10">
    <location>
        <begin position="284"/>
        <end position="287"/>
    </location>
    <ligand>
        <name>substrate</name>
    </ligand>
</feature>
<dbReference type="Gene3D" id="1.10.540.10">
    <property type="entry name" value="Acyl-CoA dehydrogenase/oxidase, N-terminal domain"/>
    <property type="match status" value="1"/>
</dbReference>
<keyword evidence="7 12" id="KW-0560">Oxidoreductase</keyword>
<dbReference type="FunFam" id="1.10.540.10:FF:000007">
    <property type="entry name" value="Isovaleryl-CoA dehydrogenase, mitochondrial"/>
    <property type="match status" value="1"/>
</dbReference>
<evidence type="ECO:0000259" key="14">
    <source>
        <dbReference type="Pfam" id="PF02770"/>
    </source>
</evidence>
<dbReference type="GO" id="GO:0006552">
    <property type="term" value="P:L-leucine catabolic process"/>
    <property type="evidence" value="ECO:0007669"/>
    <property type="project" value="TreeGrafter"/>
</dbReference>
<reference evidence="16" key="1">
    <citation type="journal article" date="2020" name="Nat. Commun.">
        <title>Large-scale genome sequencing of mycorrhizal fungi provides insights into the early evolution of symbiotic traits.</title>
        <authorList>
            <person name="Miyauchi S."/>
            <person name="Kiss E."/>
            <person name="Kuo A."/>
            <person name="Drula E."/>
            <person name="Kohler A."/>
            <person name="Sanchez-Garcia M."/>
            <person name="Morin E."/>
            <person name="Andreopoulos B."/>
            <person name="Barry K.W."/>
            <person name="Bonito G."/>
            <person name="Buee M."/>
            <person name="Carver A."/>
            <person name="Chen C."/>
            <person name="Cichocki N."/>
            <person name="Clum A."/>
            <person name="Culley D."/>
            <person name="Crous P.W."/>
            <person name="Fauchery L."/>
            <person name="Girlanda M."/>
            <person name="Hayes R.D."/>
            <person name="Keri Z."/>
            <person name="LaButti K."/>
            <person name="Lipzen A."/>
            <person name="Lombard V."/>
            <person name="Magnuson J."/>
            <person name="Maillard F."/>
            <person name="Murat C."/>
            <person name="Nolan M."/>
            <person name="Ohm R.A."/>
            <person name="Pangilinan J."/>
            <person name="Pereira M.F."/>
            <person name="Perotto S."/>
            <person name="Peter M."/>
            <person name="Pfister S."/>
            <person name="Riley R."/>
            <person name="Sitrit Y."/>
            <person name="Stielow J.B."/>
            <person name="Szollosi G."/>
            <person name="Zifcakova L."/>
            <person name="Stursova M."/>
            <person name="Spatafora J.W."/>
            <person name="Tedersoo L."/>
            <person name="Vaario L.M."/>
            <person name="Yamada A."/>
            <person name="Yan M."/>
            <person name="Wang P."/>
            <person name="Xu J."/>
            <person name="Bruns T."/>
            <person name="Baldrian P."/>
            <person name="Vilgalys R."/>
            <person name="Dunand C."/>
            <person name="Henrissat B."/>
            <person name="Grigoriev I.V."/>
            <person name="Hibbett D."/>
            <person name="Nagy L.G."/>
            <person name="Martin F.M."/>
        </authorList>
    </citation>
    <scope>NUCLEOTIDE SEQUENCE</scope>
    <source>
        <strain evidence="16">UH-Tt-Lm1</strain>
    </source>
</reference>
<dbReference type="CDD" id="cd01156">
    <property type="entry name" value="IVD"/>
    <property type="match status" value="1"/>
</dbReference>
<dbReference type="EMBL" id="WIUZ02000016">
    <property type="protein sequence ID" value="KAF9780412.1"/>
    <property type="molecule type" value="Genomic_DNA"/>
</dbReference>
<evidence type="ECO:0000256" key="5">
    <source>
        <dbReference type="ARBA" id="ARBA00022827"/>
    </source>
</evidence>
<dbReference type="InterPro" id="IPR034183">
    <property type="entry name" value="IVD"/>
</dbReference>
<dbReference type="Pfam" id="PF00441">
    <property type="entry name" value="Acyl-CoA_dh_1"/>
    <property type="match status" value="1"/>
</dbReference>